<evidence type="ECO:0000259" key="2">
    <source>
        <dbReference type="Pfam" id="PF00149"/>
    </source>
</evidence>
<protein>
    <recommendedName>
        <fullName evidence="2">Calcineurin-like phosphoesterase domain-containing protein</fullName>
    </recommendedName>
</protein>
<dbReference type="PATRIC" id="fig|657319.3.peg.304"/>
<dbReference type="InterPro" id="IPR029052">
    <property type="entry name" value="Metallo-depent_PP-like"/>
</dbReference>
<dbReference type="Proteomes" id="UP000008803">
    <property type="component" value="Chromosome"/>
</dbReference>
<dbReference type="SUPFAM" id="SSF56300">
    <property type="entry name" value="Metallo-dependent phosphatases"/>
    <property type="match status" value="1"/>
</dbReference>
<organism evidence="3 4">
    <name type="scientific">[Eubacterium] siraeum 70/3</name>
    <dbReference type="NCBI Taxonomy" id="657319"/>
    <lineage>
        <taxon>Bacteria</taxon>
        <taxon>Bacillati</taxon>
        <taxon>Bacillota</taxon>
        <taxon>Clostridia</taxon>
        <taxon>Eubacteriales</taxon>
        <taxon>Oscillospiraceae</taxon>
        <taxon>Oscillospiraceae incertae sedis</taxon>
    </lineage>
</organism>
<reference evidence="3 4" key="1">
    <citation type="submission" date="2010-03" db="EMBL/GenBank/DDBJ databases">
        <title>The genome sequence of Eubacterium siraeum 70/3.</title>
        <authorList>
            <consortium name="metaHIT consortium -- http://www.metahit.eu/"/>
            <person name="Pajon A."/>
            <person name="Turner K."/>
            <person name="Parkhill J."/>
            <person name="Duncan S."/>
            <person name="Flint H."/>
        </authorList>
    </citation>
    <scope>NUCLEOTIDE SEQUENCE [LARGE SCALE GENOMIC DNA]</scope>
    <source>
        <strain evidence="3 4">70/3</strain>
    </source>
</reference>
<dbReference type="GO" id="GO:0016787">
    <property type="term" value="F:hydrolase activity"/>
    <property type="evidence" value="ECO:0007669"/>
    <property type="project" value="InterPro"/>
</dbReference>
<dbReference type="Pfam" id="PF00149">
    <property type="entry name" value="Metallophos"/>
    <property type="match status" value="1"/>
</dbReference>
<accession>D4JWL2</accession>
<evidence type="ECO:0000256" key="1">
    <source>
        <dbReference type="SAM" id="MobiDB-lite"/>
    </source>
</evidence>
<dbReference type="BioCyc" id="ESIR657319:G136K-2141-MONOMER"/>
<sequence>MICVTGDLHGDITRFRSPVLKKLRRGDALIITGDFGCIWDGSKKEKKMLKKLGKKKYNVLFAEGVHENFDLLEEYPVEQWCGGKTRLISGNLRQLMRGQYYTIAQKNVFVFGGGQSEENNSYLEPDEEKSWIKELPTDEELEEGLRNLEQHGNEADFIISYEPPARMIEFIDIGKTSRNHINTYLDKVLDTAKFKMWYFGKRHINKLIPPRYRCIFDAVDVADDTRLPKQKKQKPEKVKKEKPEKKTKRIKQQEKRIKSSLI</sequence>
<feature type="compositionally biased region" description="Basic and acidic residues" evidence="1">
    <location>
        <begin position="227"/>
        <end position="244"/>
    </location>
</feature>
<dbReference type="EMBL" id="FP929044">
    <property type="protein sequence ID" value="CBK97481.1"/>
    <property type="molecule type" value="Genomic_DNA"/>
</dbReference>
<feature type="domain" description="Calcineurin-like phosphoesterase" evidence="2">
    <location>
        <begin position="2"/>
        <end position="165"/>
    </location>
</feature>
<feature type="compositionally biased region" description="Basic and acidic residues" evidence="1">
    <location>
        <begin position="251"/>
        <end position="262"/>
    </location>
</feature>
<reference evidence="3 4" key="2">
    <citation type="submission" date="2010-03" db="EMBL/GenBank/DDBJ databases">
        <authorList>
            <person name="Pajon A."/>
        </authorList>
    </citation>
    <scope>NUCLEOTIDE SEQUENCE [LARGE SCALE GENOMIC DNA]</scope>
    <source>
        <strain evidence="3 4">70/3</strain>
    </source>
</reference>
<feature type="region of interest" description="Disordered" evidence="1">
    <location>
        <begin position="227"/>
        <end position="262"/>
    </location>
</feature>
<name>D4JWL2_9FIRM</name>
<proteinExistence type="predicted"/>
<dbReference type="KEGG" id="esu:EUS_25350"/>
<gene>
    <name evidence="3" type="ORF">EUS_25350</name>
</gene>
<evidence type="ECO:0000313" key="4">
    <source>
        <dbReference type="Proteomes" id="UP000008803"/>
    </source>
</evidence>
<evidence type="ECO:0000313" key="3">
    <source>
        <dbReference type="EMBL" id="CBK97481.1"/>
    </source>
</evidence>
<dbReference type="AlphaFoldDB" id="D4JWL2"/>
<dbReference type="HOGENOM" id="CLU_074814_1_1_9"/>
<dbReference type="InterPro" id="IPR004843">
    <property type="entry name" value="Calcineurin-like_PHP"/>
</dbReference>